<dbReference type="STRING" id="1293891.TMES_21240"/>
<dbReference type="PRINTS" id="PR00313">
    <property type="entry name" value="CABNDNGRPT"/>
</dbReference>
<dbReference type="InterPro" id="IPR001343">
    <property type="entry name" value="Hemolysn_Ca-bd"/>
</dbReference>
<keyword evidence="2" id="KW-0964">Secreted</keyword>
<evidence type="ECO:0000256" key="2">
    <source>
        <dbReference type="ARBA" id="ARBA00022525"/>
    </source>
</evidence>
<dbReference type="EMBL" id="JFKA01000019">
    <property type="protein sequence ID" value="OSQ35456.1"/>
    <property type="molecule type" value="Genomic_DNA"/>
</dbReference>
<dbReference type="Pfam" id="PF00353">
    <property type="entry name" value="HemolysinCabind"/>
    <property type="match status" value="7"/>
</dbReference>
<protein>
    <recommendedName>
        <fullName evidence="5">Calcium-binding protein</fullName>
    </recommendedName>
</protein>
<evidence type="ECO:0000313" key="3">
    <source>
        <dbReference type="EMBL" id="OSQ35456.1"/>
    </source>
</evidence>
<dbReference type="GO" id="GO:0005509">
    <property type="term" value="F:calcium ion binding"/>
    <property type="evidence" value="ECO:0007669"/>
    <property type="project" value="InterPro"/>
</dbReference>
<dbReference type="PANTHER" id="PTHR38340:SF1">
    <property type="entry name" value="S-LAYER PROTEIN"/>
    <property type="match status" value="1"/>
</dbReference>
<reference evidence="3 4" key="1">
    <citation type="submission" date="2014-03" db="EMBL/GenBank/DDBJ databases">
        <title>The draft genome sequence of Thalassospira mesophila JCM 18969.</title>
        <authorList>
            <person name="Lai Q."/>
            <person name="Shao Z."/>
        </authorList>
    </citation>
    <scope>NUCLEOTIDE SEQUENCE [LARGE SCALE GENOMIC DNA]</scope>
    <source>
        <strain evidence="3 4">JCM 18969</strain>
    </source>
</reference>
<gene>
    <name evidence="3" type="ORF">TMES_21240</name>
</gene>
<comment type="caution">
    <text evidence="3">The sequence shown here is derived from an EMBL/GenBank/DDBJ whole genome shotgun (WGS) entry which is preliminary data.</text>
</comment>
<organism evidence="3 4">
    <name type="scientific">Thalassospira mesophila</name>
    <dbReference type="NCBI Taxonomy" id="1293891"/>
    <lineage>
        <taxon>Bacteria</taxon>
        <taxon>Pseudomonadati</taxon>
        <taxon>Pseudomonadota</taxon>
        <taxon>Alphaproteobacteria</taxon>
        <taxon>Rhodospirillales</taxon>
        <taxon>Thalassospiraceae</taxon>
        <taxon>Thalassospira</taxon>
    </lineage>
</organism>
<keyword evidence="4" id="KW-1185">Reference proteome</keyword>
<dbReference type="Proteomes" id="UP000193391">
    <property type="component" value="Unassembled WGS sequence"/>
</dbReference>
<evidence type="ECO:0008006" key="5">
    <source>
        <dbReference type="Google" id="ProtNLM"/>
    </source>
</evidence>
<accession>A0A1Y2KUX4</accession>
<evidence type="ECO:0000256" key="1">
    <source>
        <dbReference type="ARBA" id="ARBA00004613"/>
    </source>
</evidence>
<proteinExistence type="predicted"/>
<evidence type="ECO:0000313" key="4">
    <source>
        <dbReference type="Proteomes" id="UP000193391"/>
    </source>
</evidence>
<dbReference type="PROSITE" id="PS00330">
    <property type="entry name" value="HEMOLYSIN_CALCIUM"/>
    <property type="match status" value="8"/>
</dbReference>
<dbReference type="InterPro" id="IPR050557">
    <property type="entry name" value="RTX_toxin/Mannuronan_C5-epim"/>
</dbReference>
<comment type="subcellular location">
    <subcellularLocation>
        <location evidence="1">Secreted</location>
    </subcellularLocation>
</comment>
<sequence>MISNMNSIVASADTVVGGLANAIDRDTSAAFLAGHFLPSVRVAHQDVGLDRFDELEAREIQIPQGRQAFLEFIADWQKKYNANLKIGIISTLILPLAACGGGGGGLGGVFGGGSGGKVVDGYISGATVSRVDGSGNTVTTDANGNFTGLTGSGAIKITGGTDISTGLAFEGTLTAPGGSSVVTPLTTLVQKLIDDGESEEDALSAVKAAFNLTEDLKAVDPVATSNQALFKAGVQVANIMTMGAKALTGSGAEGNSSSAIDMVATALAAQIKGAAAPVTLDSAALNTVLQSAGVSTTIANDAASIISASNTNVGNATSINDVVKSQYVAQGEAANAISDGAASGDLSQAASEFDQAAQSAKAENVSLSNGGVGSFTASVTEQGVLSLSNLPTSGNITLTLDENGGGSVVYAGGTLTIPDANVVTSLNLSGVGRPVIINDFGVVTTLTAATDARTTIVGSYDILRAFIPTGDEQQGDPVNTITGTFTFRVTGISDLSAGNTNFYNLAEDITDIGSNNRIAVVGDTDVSFTIAASGAQSLASLYSLTTTGTGTVTLTGATVANLASSVAKVTTAASTGISAEITDSDGASLALSKALLNRLSALDFNVDNGIINFGGATSAALQADLAKLDISGHTVAINVTGVINGNFSITDDQLENLASLTTTGTGTITLTSLDGADDISAILEKLTVASGSSISFEAATDENIALTKTQLDQIASLTVSGTGTIAAYSEATSAALVADFAKLHAGSEKISISGASGQSFEITKAFLDQLAQFTTVSGNLALSGVTAADLSGDVGKLSIDGALSLQGADGEDFVIAKSLLDNVAALEATGDGTIGFQGATNADLAADLAKLSVVDAGAISVTGADDEAFTLTETQLDKLVAFSAAGTGAIALSGVTNANLAADLGKLSVVSGSIAITGAGDENLAVTQNQLDGLASVSGAGTGDITVTGVTAVGFAGDMQKVSVQAGSISVEGASDENFALDKTVLDTLGHFTATGTGTITFSDATSAAFDADLAKLSVADGSISVSGATDESFTISETVLATLSGLAATGAGDITLTGVTNAVLSADLAKLTVGSGEIAIQAASGENIIITQSDIANIAQLTTTDGGNLTINDATGGALSADLAKITVDGDLTLNGAVDETFTLTQSDLGNIAALNVTGTGGVTLTGVTAATLASDLAAITVANGNFAITGATGESFTITETALAEVTTLQATGGGNIVLNDVTAAVLTSDLAKISAIDNGSITVNGATGENLSVTKSQLDDLAALNAADGATITVSDLTAADFAVDFGKLTATGGLALSAAADQSFSISETELAGINSFTVSGAGNVTLTDVTAASLAADSAKITVGAGNINVVAADGENLSLTQADAATYGSITATGAGNITITEVSGDVSAVLDNLTVGTGVISVAAVANQDLSITEEALGDLGGLAATGTGNIALTDASSASVGSDLAKLTTETGTISITVTSSDQSDVALTYSDVSGKIVEIVATGNVDVTITADGAYDFSYLSGGTVRLVIDTTNGDVTLSDLDLGSIDEVVVTGPNNAFIQAADVDGLTVDFSATGEGNVVVALPEGTTIDDTGLSGDVEYQSSITYNESGTVLDGYLVGATVMLVDGDGNQVGTQTWTTDENGHYSIEGYQFTGILPENVSVRVTGGTDMTTGQAFDGALSVFVGENATVVTSLTAVMHHLVAGNISTDAADAQSDLIAGLGLDASALSGANVLTIDPVAVVASGSSSAVDAVNAATLQIAAAEMLTISAQLAEALQPVLSAGENDFSLAEISDAVLAQIAVAIGNANGASVDWTDSTVLGNLIQSVGNALVGAENFDGSETVATGVTLQDVFSEVAELLVNTVSTLAELMPSEQQMQDVSSIDAMNLMISAIKIQAASNATLGDLLDGLFDSNGVFDEVGYQALQTYNDNFSTSFPTDVAGVSIGELVDGTIYGSAAADILTNGDEGGRFYGNGGADTMIGGTGDDRFHLEADHLVSGLSITGTDGDEGSKDRVVLHGEANDSFDFTASGMSFDGVDRIDMNNDVAGQTVIIGDQLAATSDANNDETPGDIRIVSRIHDSNDLDVGMQNGITVDASGLTGSNHLYFDGERAVDGDETYGGFMGNDTVTGGAGDDTLIGGTGNDTLMGADGDDTLIGGDGADTVIGGAGDDRIFIEGNGDYLVGGDGNDRFFLNTTADLAGSLTIHGDGTSVGSTGADRLVLQLDASDDPISVDLTGDNLTLTGIDRIDVGMDIAGVTLTIDHVLAASADNNQDDNLGDIRINSRVYTDNDSGFGLTSDPITQGIIVDASTLEAGDSLLFDGEVHVDLVEVEGQGEVYETLGGFNGDDTVYGGAGGDTLNAGGGNDRLYGNDGNDYLNGGEGNDRLYGGAGVNTLIGGAGQDRIYLTDVSGLAGSVIDGNGGSSSEANDVSSDRLILDLETGDTVDFTTADVTNIDRIDVAMDVEDFKIVLGHDLAINADSNSDGTGGDIRITSRVYVDNESQIGLTASPITNGIFVDGSSLDETDSLQFDGEVHVGLNDAATGDETYGGFSGDDTIWGGAGGDFIMAGDGDDRLNGNGGDDVLNGGAGSDRLHGGTGVDTMIGGLGTDRLYLDSASELEDGTVIFGGEYDLENEQAGAAEADTKDRLILSAHGDFDFTDDTLETRDITIAQIDRIEMRENASGYALALGDGMVSTADANGDGTLGDIQIVSRAFVEDGDTETDVPITAGVIVDASALSANYSIHFQGEILIDDETDLEYGGFSGDDRIRGGLGSDTINGGAGDDRIYYSGGADTLIGGTGRDRFYLTTAVLAAGLMIDGTLEAATNDRLLLTKAGSFDLTDQSLADGNVIITNIDRIELRADEAGNILKIGSQLVSTADENGDGTLGDISVVSRVSDDNDNDVAMTNGVVIDGSELTSSQSLIVEGEIQNDPVDGDYGGFTGNDTMIGGEGNDTLEGGDGNDVLMGNGGDDVLMGGIGADTITGGDGNDIFEMRLGGDAVTVEYPNYTPTQGDYFEIVIDGYAYGARADENETSIESVLSDLASVINNDSGHDYHARVQDGVLQIAGVGESVAIDANTYSQGTAYGTQPDSEDLFAFSFTDTTTPQPGDFLRLTIGNEVFQVQMSDGDTPGGLIFQLAAQISAKAEIAYDEDANADVIDAAAIDTDGDSNHEADRLFIHVPQGQSIDFDNSGTIRADSGSVFVETNAGDSFNVDIAADTNNAQTGTLTLSTDNADYVAGSFLSVTLVITTGTGEVETNYLSAPVVENDAAASIKALADEIRAQDAAFAKSDGDPDATFFDTITVDGGTIEFVSKEDDSDFTMDATFLGDLGPNADYVDPAQGENDTFDAVLFDFYDFANASQPLQDHGTFVLVIDDFTITQPVHGSDSLTDIVSRFADTLKSYGYTVGLEDEHTLFVASDEEITGHSINAYQAGSTLDNGIDGTASAVSDSTSAMLDVITDFVIGEDKFDLSALGGDHTVPTSISVNSSITNSSDQGFDLSTAFEGLTLQGDGAAMFVEVSGGGDAAGTYLIVDNGDGTVNGAEDLFINVTGITGDVETASVSDLFYSET</sequence>
<dbReference type="SUPFAM" id="SSF51120">
    <property type="entry name" value="beta-Roll"/>
    <property type="match status" value="5"/>
</dbReference>
<dbReference type="GO" id="GO:0005576">
    <property type="term" value="C:extracellular region"/>
    <property type="evidence" value="ECO:0007669"/>
    <property type="project" value="UniProtKB-SubCell"/>
</dbReference>
<name>A0A1Y2KUX4_9PROT</name>
<dbReference type="PANTHER" id="PTHR38340">
    <property type="entry name" value="S-LAYER PROTEIN"/>
    <property type="match status" value="1"/>
</dbReference>
<dbReference type="InterPro" id="IPR018511">
    <property type="entry name" value="Hemolysin-typ_Ca-bd_CS"/>
</dbReference>
<dbReference type="Gene3D" id="2.150.10.10">
    <property type="entry name" value="Serralysin-like metalloprotease, C-terminal"/>
    <property type="match status" value="5"/>
</dbReference>
<dbReference type="InterPro" id="IPR011049">
    <property type="entry name" value="Serralysin-like_metalloprot_C"/>
</dbReference>